<feature type="domain" description="Cell envelope-related transcriptional attenuator" evidence="4">
    <location>
        <begin position="206"/>
        <end position="361"/>
    </location>
</feature>
<name>A0A939PHC2_9ACTN</name>
<dbReference type="InterPro" id="IPR004474">
    <property type="entry name" value="LytR_CpsA_psr"/>
</dbReference>
<comment type="caution">
    <text evidence="5">The sequence shown here is derived from an EMBL/GenBank/DDBJ whole genome shotgun (WGS) entry which is preliminary data.</text>
</comment>
<evidence type="ECO:0000256" key="3">
    <source>
        <dbReference type="SAM" id="Phobius"/>
    </source>
</evidence>
<feature type="compositionally biased region" description="Gly residues" evidence="2">
    <location>
        <begin position="78"/>
        <end position="87"/>
    </location>
</feature>
<feature type="region of interest" description="Disordered" evidence="2">
    <location>
        <begin position="1"/>
        <end position="126"/>
    </location>
</feature>
<dbReference type="Gene3D" id="3.40.630.190">
    <property type="entry name" value="LCP protein"/>
    <property type="match status" value="1"/>
</dbReference>
<keyword evidence="3" id="KW-0812">Transmembrane</keyword>
<reference evidence="5" key="1">
    <citation type="submission" date="2021-03" db="EMBL/GenBank/DDBJ databases">
        <authorList>
            <person name="Kanchanasin P."/>
            <person name="Saeng-In P."/>
            <person name="Phongsopitanun W."/>
            <person name="Yuki M."/>
            <person name="Kudo T."/>
            <person name="Ohkuma M."/>
            <person name="Tanasupawat S."/>
        </authorList>
    </citation>
    <scope>NUCLEOTIDE SEQUENCE</scope>
    <source>
        <strain evidence="5">GKU 128</strain>
    </source>
</reference>
<evidence type="ECO:0000313" key="5">
    <source>
        <dbReference type="EMBL" id="MBO2452877.1"/>
    </source>
</evidence>
<evidence type="ECO:0000256" key="2">
    <source>
        <dbReference type="SAM" id="MobiDB-lite"/>
    </source>
</evidence>
<keyword evidence="6" id="KW-1185">Reference proteome</keyword>
<dbReference type="PANTHER" id="PTHR33392">
    <property type="entry name" value="POLYISOPRENYL-TEICHOIC ACID--PEPTIDOGLYCAN TEICHOIC ACID TRANSFERASE TAGU"/>
    <property type="match status" value="1"/>
</dbReference>
<keyword evidence="3" id="KW-0472">Membrane</keyword>
<feature type="compositionally biased region" description="Low complexity" evidence="2">
    <location>
        <begin position="47"/>
        <end position="62"/>
    </location>
</feature>
<dbReference type="NCBIfam" id="TIGR00350">
    <property type="entry name" value="lytR_cpsA_psr"/>
    <property type="match status" value="1"/>
</dbReference>
<sequence length="437" mass="46101">MSKHRRRPGRGETPQQPVPEAPANGESWTGPAYGEGWTGTSWPGDASPYGPGYEAGSGYEAGYDPRSGHDSGYDADPGYGGGSGYDHGSGYERGFSHQPGYASAVEPEPMTRPDAGGTGWDDDLDAEPRSRKRHLKWAIPVVALLAAVPVGVYAAYASLNGNITHVSAVDLGPRPAKLTKSQNILVIGSDSRAGANSSYGREQGARTDTMVLFHVPAGGANAQGVSLPRDSMVSIPACKAPNGSTIPAHTGQINAAFNEGGLGCAWKTTESVTGVHVDHVLEIDFTGFKGMVDALGGVELTVPQAINDPKAHLNLKAGRQKLNGEQALGYARTRYTVGDGSDIGRIKRQQQLMKAMADTAKQKYGDPTKAWSFLRAATKSVTTDQGLGLKGMFDLGMSVGDTGSVKFATVPIEAYPADKNRVQWTEPAADRLFATLR</sequence>
<dbReference type="InterPro" id="IPR050922">
    <property type="entry name" value="LytR/CpsA/Psr_CW_biosynth"/>
</dbReference>
<dbReference type="AlphaFoldDB" id="A0A939PHC2"/>
<keyword evidence="3" id="KW-1133">Transmembrane helix</keyword>
<feature type="transmembrane region" description="Helical" evidence="3">
    <location>
        <begin position="137"/>
        <end position="156"/>
    </location>
</feature>
<comment type="similarity">
    <text evidence="1">Belongs to the LytR/CpsA/Psr (LCP) family.</text>
</comment>
<evidence type="ECO:0000259" key="4">
    <source>
        <dbReference type="Pfam" id="PF03816"/>
    </source>
</evidence>
<dbReference type="Proteomes" id="UP000669179">
    <property type="component" value="Unassembled WGS sequence"/>
</dbReference>
<dbReference type="PANTHER" id="PTHR33392:SF6">
    <property type="entry name" value="POLYISOPRENYL-TEICHOIC ACID--PEPTIDOGLYCAN TEICHOIC ACID TRANSFERASE TAGU"/>
    <property type="match status" value="1"/>
</dbReference>
<dbReference type="Pfam" id="PF03816">
    <property type="entry name" value="LytR_cpsA_psr"/>
    <property type="match status" value="1"/>
</dbReference>
<organism evidence="5 6">
    <name type="scientific">Actinomadura barringtoniae</name>
    <dbReference type="NCBI Taxonomy" id="1427535"/>
    <lineage>
        <taxon>Bacteria</taxon>
        <taxon>Bacillati</taxon>
        <taxon>Actinomycetota</taxon>
        <taxon>Actinomycetes</taxon>
        <taxon>Streptosporangiales</taxon>
        <taxon>Thermomonosporaceae</taxon>
        <taxon>Actinomadura</taxon>
    </lineage>
</organism>
<dbReference type="EMBL" id="JAGEOJ010000018">
    <property type="protein sequence ID" value="MBO2452877.1"/>
    <property type="molecule type" value="Genomic_DNA"/>
</dbReference>
<evidence type="ECO:0000313" key="6">
    <source>
        <dbReference type="Proteomes" id="UP000669179"/>
    </source>
</evidence>
<proteinExistence type="inferred from homology"/>
<protein>
    <submittedName>
        <fullName evidence="5">LCP family protein</fullName>
    </submittedName>
</protein>
<accession>A0A939PHC2</accession>
<evidence type="ECO:0000256" key="1">
    <source>
        <dbReference type="ARBA" id="ARBA00006068"/>
    </source>
</evidence>
<dbReference type="RefSeq" id="WP_208260907.1">
    <property type="nucleotide sequence ID" value="NZ_JAGEOJ010000018.1"/>
</dbReference>
<gene>
    <name evidence="5" type="ORF">J4573_37700</name>
</gene>